<evidence type="ECO:0000313" key="6">
    <source>
        <dbReference type="EMBL" id="MFC5407199.1"/>
    </source>
</evidence>
<keyword evidence="3 5" id="KW-1133">Transmembrane helix</keyword>
<evidence type="ECO:0000256" key="1">
    <source>
        <dbReference type="ARBA" id="ARBA00004141"/>
    </source>
</evidence>
<name>A0ABW0I1L3_9BACL</name>
<keyword evidence="4 5" id="KW-0472">Membrane</keyword>
<organism evidence="6 7">
    <name type="scientific">Cohnella soli</name>
    <dbReference type="NCBI Taxonomy" id="425005"/>
    <lineage>
        <taxon>Bacteria</taxon>
        <taxon>Bacillati</taxon>
        <taxon>Bacillota</taxon>
        <taxon>Bacilli</taxon>
        <taxon>Bacillales</taxon>
        <taxon>Paenibacillaceae</taxon>
        <taxon>Cohnella</taxon>
    </lineage>
</organism>
<evidence type="ECO:0000256" key="3">
    <source>
        <dbReference type="ARBA" id="ARBA00022989"/>
    </source>
</evidence>
<sequence length="97" mass="10851">MRKNPNAVPDDGGMSIWDHVGELRRRIIYTLIVFAAGMVGGLFGAQPLFDYLVKAAPAENLSLNAFLPWDAIGIYMKFAVLISLTFAIPFGFFQLWR</sequence>
<dbReference type="InterPro" id="IPR002033">
    <property type="entry name" value="TatC"/>
</dbReference>
<dbReference type="PANTHER" id="PTHR30371:SF0">
    <property type="entry name" value="SEC-INDEPENDENT PROTEIN TRANSLOCASE PROTEIN TATC, CHLOROPLASTIC-RELATED"/>
    <property type="match status" value="1"/>
</dbReference>
<dbReference type="Pfam" id="PF00902">
    <property type="entry name" value="TatC"/>
    <property type="match status" value="1"/>
</dbReference>
<keyword evidence="7" id="KW-1185">Reference proteome</keyword>
<dbReference type="Proteomes" id="UP001596113">
    <property type="component" value="Unassembled WGS sequence"/>
</dbReference>
<dbReference type="PANTHER" id="PTHR30371">
    <property type="entry name" value="SEC-INDEPENDENT PROTEIN TRANSLOCASE PROTEIN TATC"/>
    <property type="match status" value="1"/>
</dbReference>
<dbReference type="RefSeq" id="WP_378139647.1">
    <property type="nucleotide sequence ID" value="NZ_JBHSMI010000067.1"/>
</dbReference>
<dbReference type="EMBL" id="JBHSMI010000067">
    <property type="protein sequence ID" value="MFC5407199.1"/>
    <property type="molecule type" value="Genomic_DNA"/>
</dbReference>
<keyword evidence="2 5" id="KW-0812">Transmembrane</keyword>
<reference evidence="7" key="1">
    <citation type="journal article" date="2019" name="Int. J. Syst. Evol. Microbiol.">
        <title>The Global Catalogue of Microorganisms (GCM) 10K type strain sequencing project: providing services to taxonomists for standard genome sequencing and annotation.</title>
        <authorList>
            <consortium name="The Broad Institute Genomics Platform"/>
            <consortium name="The Broad Institute Genome Sequencing Center for Infectious Disease"/>
            <person name="Wu L."/>
            <person name="Ma J."/>
        </authorList>
    </citation>
    <scope>NUCLEOTIDE SEQUENCE [LARGE SCALE GENOMIC DNA]</scope>
    <source>
        <strain evidence="7">CGMCC 1.18575</strain>
    </source>
</reference>
<comment type="subcellular location">
    <subcellularLocation>
        <location evidence="1">Membrane</location>
        <topology evidence="1">Multi-pass membrane protein</topology>
    </subcellularLocation>
</comment>
<evidence type="ECO:0000256" key="5">
    <source>
        <dbReference type="SAM" id="Phobius"/>
    </source>
</evidence>
<protein>
    <submittedName>
        <fullName evidence="6">Twin-arginine translocase subunit TatC</fullName>
    </submittedName>
</protein>
<accession>A0ABW0I1L3</accession>
<evidence type="ECO:0000256" key="2">
    <source>
        <dbReference type="ARBA" id="ARBA00022692"/>
    </source>
</evidence>
<gene>
    <name evidence="6" type="ORF">ACFPOF_31105</name>
</gene>
<proteinExistence type="predicted"/>
<evidence type="ECO:0000256" key="4">
    <source>
        <dbReference type="ARBA" id="ARBA00023136"/>
    </source>
</evidence>
<comment type="caution">
    <text evidence="6">The sequence shown here is derived from an EMBL/GenBank/DDBJ whole genome shotgun (WGS) entry which is preliminary data.</text>
</comment>
<feature type="transmembrane region" description="Helical" evidence="5">
    <location>
        <begin position="27"/>
        <end position="49"/>
    </location>
</feature>
<evidence type="ECO:0000313" key="7">
    <source>
        <dbReference type="Proteomes" id="UP001596113"/>
    </source>
</evidence>
<feature type="transmembrane region" description="Helical" evidence="5">
    <location>
        <begin position="69"/>
        <end position="93"/>
    </location>
</feature>